<feature type="chain" id="PRO_5014634268" evidence="2">
    <location>
        <begin position="20"/>
        <end position="214"/>
    </location>
</feature>
<accession>A0A2N9GNZ6</accession>
<keyword evidence="2" id="KW-0732">Signal</keyword>
<gene>
    <name evidence="3" type="ORF">FSB_LOCUS29002</name>
</gene>
<evidence type="ECO:0000256" key="1">
    <source>
        <dbReference type="SAM" id="MobiDB-lite"/>
    </source>
</evidence>
<feature type="region of interest" description="Disordered" evidence="1">
    <location>
        <begin position="62"/>
        <end position="91"/>
    </location>
</feature>
<reference evidence="3" key="1">
    <citation type="submission" date="2018-02" db="EMBL/GenBank/DDBJ databases">
        <authorList>
            <person name="Cohen D.B."/>
            <person name="Kent A.D."/>
        </authorList>
    </citation>
    <scope>NUCLEOTIDE SEQUENCE</scope>
</reference>
<name>A0A2N9GNZ6_FAGSY</name>
<evidence type="ECO:0000313" key="3">
    <source>
        <dbReference type="EMBL" id="SPD01120.1"/>
    </source>
</evidence>
<proteinExistence type="predicted"/>
<feature type="signal peptide" evidence="2">
    <location>
        <begin position="1"/>
        <end position="19"/>
    </location>
</feature>
<sequence>MVTLLHLLWITCRVNKINDTPIVMEEEVAAKVVEEIAAEAANDATAEAAEVAQEKNVSKGIVIREPATSQSREQAVPKDVSSKKTVRKTRAKRKRSAAGIIPAVEVPKVEHMGSEMEVIPSIEIEDDIPDIEGTFAQDPNDNAPLEDMADVHDSYDAVLADFQEENVQSAVPKLEVTSPAIKNTSPTKIGKLVSCYPLLLLFGLSCIYNSASWS</sequence>
<organism evidence="3">
    <name type="scientific">Fagus sylvatica</name>
    <name type="common">Beechnut</name>
    <dbReference type="NCBI Taxonomy" id="28930"/>
    <lineage>
        <taxon>Eukaryota</taxon>
        <taxon>Viridiplantae</taxon>
        <taxon>Streptophyta</taxon>
        <taxon>Embryophyta</taxon>
        <taxon>Tracheophyta</taxon>
        <taxon>Spermatophyta</taxon>
        <taxon>Magnoliopsida</taxon>
        <taxon>eudicotyledons</taxon>
        <taxon>Gunneridae</taxon>
        <taxon>Pentapetalae</taxon>
        <taxon>rosids</taxon>
        <taxon>fabids</taxon>
        <taxon>Fagales</taxon>
        <taxon>Fagaceae</taxon>
        <taxon>Fagus</taxon>
    </lineage>
</organism>
<dbReference type="AlphaFoldDB" id="A0A2N9GNZ6"/>
<dbReference type="EMBL" id="OIVN01002160">
    <property type="protein sequence ID" value="SPD01120.1"/>
    <property type="molecule type" value="Genomic_DNA"/>
</dbReference>
<evidence type="ECO:0000256" key="2">
    <source>
        <dbReference type="SAM" id="SignalP"/>
    </source>
</evidence>
<protein>
    <submittedName>
        <fullName evidence="3">Uncharacterized protein</fullName>
    </submittedName>
</protein>